<dbReference type="VEuPathDB" id="FungiDB:TSTA_017650"/>
<dbReference type="OMA" id="ETISCGY"/>
<dbReference type="HOGENOM" id="CLU_034020_0_0_1"/>
<dbReference type="Pfam" id="PF14474">
    <property type="entry name" value="RTC4"/>
    <property type="match status" value="1"/>
</dbReference>
<dbReference type="InterPro" id="IPR039024">
    <property type="entry name" value="RTC4"/>
</dbReference>
<dbReference type="STRING" id="441959.B8MFF7"/>
<dbReference type="SMART" id="SM01312">
    <property type="entry name" value="RTC4"/>
    <property type="match status" value="1"/>
</dbReference>
<organism evidence="10 11">
    <name type="scientific">Talaromyces stipitatus (strain ATCC 10500 / CBS 375.48 / QM 6759 / NRRL 1006)</name>
    <name type="common">Penicillium stipitatum</name>
    <dbReference type="NCBI Taxonomy" id="441959"/>
    <lineage>
        <taxon>Eukaryota</taxon>
        <taxon>Fungi</taxon>
        <taxon>Dikarya</taxon>
        <taxon>Ascomycota</taxon>
        <taxon>Pezizomycotina</taxon>
        <taxon>Eurotiomycetes</taxon>
        <taxon>Eurotiomycetidae</taxon>
        <taxon>Eurotiales</taxon>
        <taxon>Trichocomaceae</taxon>
        <taxon>Talaromyces</taxon>
        <taxon>Talaromyces sect. Talaromyces</taxon>
    </lineage>
</organism>
<evidence type="ECO:0000256" key="7">
    <source>
        <dbReference type="ARBA" id="ARBA00023242"/>
    </source>
</evidence>
<accession>B8MFF7</accession>
<dbReference type="GO" id="GO:0005737">
    <property type="term" value="C:cytoplasm"/>
    <property type="evidence" value="ECO:0007669"/>
    <property type="project" value="UniProtKB-SubCell"/>
</dbReference>
<evidence type="ECO:0000256" key="6">
    <source>
        <dbReference type="ARBA" id="ARBA00022490"/>
    </source>
</evidence>
<dbReference type="eggNOG" id="ENOG502SEU0">
    <property type="taxonomic scope" value="Eukaryota"/>
</dbReference>
<feature type="compositionally biased region" description="Low complexity" evidence="8">
    <location>
        <begin position="125"/>
        <end position="134"/>
    </location>
</feature>
<reference evidence="11" key="1">
    <citation type="journal article" date="2015" name="Genome Announc.">
        <title>Genome sequence of the AIDS-associated pathogen Penicillium marneffei (ATCC18224) and its near taxonomic relative Talaromyces stipitatus (ATCC10500).</title>
        <authorList>
            <person name="Nierman W.C."/>
            <person name="Fedorova-Abrams N.D."/>
            <person name="Andrianopoulos A."/>
        </authorList>
    </citation>
    <scope>NUCLEOTIDE SEQUENCE [LARGE SCALE GENOMIC DNA]</scope>
    <source>
        <strain evidence="11">ATCC 10500 / CBS 375.48 / QM 6759 / NRRL 1006</strain>
    </source>
</reference>
<dbReference type="PANTHER" id="PTHR41391:SF1">
    <property type="entry name" value="RESTRICTION OF TELOMERE CAPPING PROTEIN 4"/>
    <property type="match status" value="1"/>
</dbReference>
<feature type="compositionally biased region" description="Polar residues" evidence="8">
    <location>
        <begin position="173"/>
        <end position="182"/>
    </location>
</feature>
<evidence type="ECO:0000313" key="11">
    <source>
        <dbReference type="Proteomes" id="UP000001745"/>
    </source>
</evidence>
<feature type="compositionally biased region" description="Low complexity" evidence="8">
    <location>
        <begin position="241"/>
        <end position="250"/>
    </location>
</feature>
<dbReference type="EMBL" id="EQ962656">
    <property type="protein sequence ID" value="EED16691.1"/>
    <property type="molecule type" value="Genomic_DNA"/>
</dbReference>
<dbReference type="PhylomeDB" id="B8MFF7"/>
<feature type="compositionally biased region" description="Basic and acidic residues" evidence="8">
    <location>
        <begin position="138"/>
        <end position="152"/>
    </location>
</feature>
<comment type="similarity">
    <text evidence="4">Belongs to the RTC4 family.</text>
</comment>
<evidence type="ECO:0000256" key="3">
    <source>
        <dbReference type="ARBA" id="ARBA00004496"/>
    </source>
</evidence>
<evidence type="ECO:0000256" key="4">
    <source>
        <dbReference type="ARBA" id="ARBA00009461"/>
    </source>
</evidence>
<proteinExistence type="inferred from homology"/>
<feature type="region of interest" description="Disordered" evidence="8">
    <location>
        <begin position="446"/>
        <end position="473"/>
    </location>
</feature>
<keyword evidence="11" id="KW-1185">Reference proteome</keyword>
<evidence type="ECO:0000256" key="5">
    <source>
        <dbReference type="ARBA" id="ARBA00015162"/>
    </source>
</evidence>
<comment type="function">
    <text evidence="1">May be involved in a process influencing telomere capping.</text>
</comment>
<gene>
    <name evidence="10" type="ORF">TSTA_017650</name>
</gene>
<evidence type="ECO:0000259" key="9">
    <source>
        <dbReference type="SMART" id="SM01312"/>
    </source>
</evidence>
<dbReference type="AlphaFoldDB" id="B8MFF7"/>
<dbReference type="GeneID" id="8109022"/>
<dbReference type="OrthoDB" id="128308at2759"/>
<evidence type="ECO:0000313" key="10">
    <source>
        <dbReference type="EMBL" id="EED16691.1"/>
    </source>
</evidence>
<evidence type="ECO:0000256" key="8">
    <source>
        <dbReference type="SAM" id="MobiDB-lite"/>
    </source>
</evidence>
<feature type="compositionally biased region" description="Basic and acidic residues" evidence="8">
    <location>
        <begin position="68"/>
        <end position="103"/>
    </location>
</feature>
<dbReference type="InParanoid" id="B8MFF7"/>
<name>B8MFF7_TALSN</name>
<feature type="domain" description="Restriction of telomere capping protein 4 C-terminal" evidence="9">
    <location>
        <begin position="331"/>
        <end position="453"/>
    </location>
</feature>
<dbReference type="InterPro" id="IPR028094">
    <property type="entry name" value="RTC4_C"/>
</dbReference>
<feature type="region of interest" description="Disordered" evidence="8">
    <location>
        <begin position="241"/>
        <end position="262"/>
    </location>
</feature>
<dbReference type="PANTHER" id="PTHR41391">
    <property type="entry name" value="RESTRICTION OF TELOMERE CAPPING PROTEIN 4"/>
    <property type="match status" value="1"/>
</dbReference>
<dbReference type="RefSeq" id="XP_002483925.1">
    <property type="nucleotide sequence ID" value="XM_002483880.1"/>
</dbReference>
<evidence type="ECO:0000256" key="1">
    <source>
        <dbReference type="ARBA" id="ARBA00002738"/>
    </source>
</evidence>
<sequence>MSTASRRVGQSRRNHTAGPPLTQVGGKPIVRGSSNDDMLKEKKNQSQKPEPATDDEPLSSSEEESEKEESKEREEEENHQRESEVAKEVRQEGAAKRKRDEGKNNNPPSSSQADDKDAWFDRISSQRSRNSSSQAKYGEFKMPRDFDAEKGSDAFLSPRNIDVPPTPRKAQKRTNGSTANSSKNKEEIAFRMPAAFEEDLYDRLSSPVNQFKDPPGQSLTSVPSSAFTAREFDLDFDDDLSSLSSPPSSLSEDDKTPSKSLCPNCNAPVDSDLLGEYLVQPHRRLRDDRLFCESHKVNKAEKEWTNNKYPTIDWDTFDQRVRDHLPEFERLLVPNPTTFFRGRFESTLKDGQAKVFKMSLEDDSVERLSCGYYGPKGASKMLNYVTSKYSGKLRQLAATDKVIKAAGAAAYAQAVLVPELTVLLIKKDMNVDSQDARQILRTSTDIGNRLNPADNDQIHVNEDDENNHDNNYT</sequence>
<feature type="region of interest" description="Disordered" evidence="8">
    <location>
        <begin position="1"/>
        <end position="191"/>
    </location>
</feature>
<keyword evidence="6" id="KW-0963">Cytoplasm</keyword>
<feature type="compositionally biased region" description="Acidic residues" evidence="8">
    <location>
        <begin position="52"/>
        <end position="67"/>
    </location>
</feature>
<dbReference type="GO" id="GO:0005634">
    <property type="term" value="C:nucleus"/>
    <property type="evidence" value="ECO:0007669"/>
    <property type="project" value="UniProtKB-SubCell"/>
</dbReference>
<dbReference type="Proteomes" id="UP000001745">
    <property type="component" value="Unassembled WGS sequence"/>
</dbReference>
<keyword evidence="7" id="KW-0539">Nucleus</keyword>
<comment type="subcellular location">
    <subcellularLocation>
        <location evidence="3">Cytoplasm</location>
    </subcellularLocation>
    <subcellularLocation>
        <location evidence="2">Nucleus</location>
    </subcellularLocation>
</comment>
<evidence type="ECO:0000256" key="2">
    <source>
        <dbReference type="ARBA" id="ARBA00004123"/>
    </source>
</evidence>
<protein>
    <recommendedName>
        <fullName evidence="5">Restriction of telomere capping protein 4</fullName>
    </recommendedName>
</protein>